<evidence type="ECO:0000313" key="5">
    <source>
        <dbReference type="Proteomes" id="UP000251960"/>
    </source>
</evidence>
<evidence type="ECO:0000313" key="4">
    <source>
        <dbReference type="EMBL" id="PWZ24951.1"/>
    </source>
</evidence>
<dbReference type="AlphaFoldDB" id="A0A3L6D7A3"/>
<dbReference type="InterPro" id="IPR008586">
    <property type="entry name" value="DUF868_pln"/>
</dbReference>
<evidence type="ECO:0000313" key="3">
    <source>
        <dbReference type="EMBL" id="PWZ04466.1"/>
    </source>
</evidence>
<organism evidence="4">
    <name type="scientific">Zea mays</name>
    <name type="common">Maize</name>
    <dbReference type="NCBI Taxonomy" id="4577"/>
    <lineage>
        <taxon>Eukaryota</taxon>
        <taxon>Viridiplantae</taxon>
        <taxon>Streptophyta</taxon>
        <taxon>Embryophyta</taxon>
        <taxon>Tracheophyta</taxon>
        <taxon>Spermatophyta</taxon>
        <taxon>Magnoliopsida</taxon>
        <taxon>Liliopsida</taxon>
        <taxon>Poales</taxon>
        <taxon>Poaceae</taxon>
        <taxon>PACMAD clade</taxon>
        <taxon>Panicoideae</taxon>
        <taxon>Andropogonodae</taxon>
        <taxon>Andropogoneae</taxon>
        <taxon>Tripsacinae</taxon>
        <taxon>Zea</taxon>
    </lineage>
</organism>
<dbReference type="PANTHER" id="PTHR31972:SF74">
    <property type="entry name" value="EXPRESSED PROTEIN"/>
    <property type="match status" value="1"/>
</dbReference>
<accession>A0A3L6D7D0</accession>
<dbReference type="PANTHER" id="PTHR31972">
    <property type="entry name" value="EXPRESSED PROTEIN"/>
    <property type="match status" value="1"/>
</dbReference>
<dbReference type="Pfam" id="PF05910">
    <property type="entry name" value="DUF868"/>
    <property type="match status" value="1"/>
</dbReference>
<dbReference type="Proteomes" id="UP000251960">
    <property type="component" value="Chromosome 5"/>
</dbReference>
<protein>
    <submittedName>
        <fullName evidence="4">Uncharacterized protein</fullName>
    </submittedName>
</protein>
<evidence type="ECO:0000313" key="1">
    <source>
        <dbReference type="EMBL" id="PWZ04464.1"/>
    </source>
</evidence>
<dbReference type="EMBL" id="NCVQ01000243">
    <property type="protein sequence ID" value="PWZ04464.1"/>
    <property type="molecule type" value="Genomic_DNA"/>
</dbReference>
<comment type="caution">
    <text evidence="4">The sequence shown here is derived from an EMBL/GenBank/DDBJ whole genome shotgun (WGS) entry which is preliminary data.</text>
</comment>
<proteinExistence type="predicted"/>
<name>A0A3L6D7A3_MAIZE</name>
<reference evidence="4 5" key="1">
    <citation type="journal article" date="2018" name="Nat. Genet.">
        <title>Extensive intraspecific gene order and gene structural variations between Mo17 and other maize genomes.</title>
        <authorList>
            <person name="Sun S."/>
            <person name="Zhou Y."/>
            <person name="Chen J."/>
            <person name="Shi J."/>
            <person name="Zhao H."/>
            <person name="Zhao H."/>
            <person name="Song W."/>
            <person name="Zhang M."/>
            <person name="Cui Y."/>
            <person name="Dong X."/>
            <person name="Liu H."/>
            <person name="Ma X."/>
            <person name="Jiao Y."/>
            <person name="Wang B."/>
            <person name="Wei X."/>
            <person name="Stein J.C."/>
            <person name="Glaubitz J.C."/>
            <person name="Lu F."/>
            <person name="Yu G."/>
            <person name="Liang C."/>
            <person name="Fengler K."/>
            <person name="Li B."/>
            <person name="Rafalski A."/>
            <person name="Schnable P.S."/>
            <person name="Ware D.H."/>
            <person name="Buckler E.S."/>
            <person name="Lai J."/>
        </authorList>
    </citation>
    <scope>NUCLEOTIDE SEQUENCE [LARGE SCALE GENOMIC DNA]</scope>
    <source>
        <strain evidence="5">cv. Missouri 17</strain>
        <tissue evidence="4">Seedling</tissue>
    </source>
</reference>
<sequence length="70" mass="8260">MERFYVAVVFDLELVLLLGDMKKDAYRKTRASQSTMNVPFVARREHIYGKKIYFSKAQFCDNGQFHHISI</sequence>
<evidence type="ECO:0000313" key="2">
    <source>
        <dbReference type="EMBL" id="PWZ04465.1"/>
    </source>
</evidence>
<dbReference type="EMBL" id="NCVQ01000006">
    <property type="protein sequence ID" value="PWZ24951.1"/>
    <property type="molecule type" value="Genomic_DNA"/>
</dbReference>
<accession>A0A3L6D7A3</accession>
<dbReference type="EMBL" id="NCVQ01000243">
    <property type="protein sequence ID" value="PWZ04466.1"/>
    <property type="molecule type" value="Genomic_DNA"/>
</dbReference>
<gene>
    <name evidence="1" type="ORF">Zm00014a_035078</name>
    <name evidence="2" type="ORF">Zm00014a_035080</name>
    <name evidence="3" type="ORF">Zm00014a_035082</name>
    <name evidence="4" type="ORF">Zm00014a_042705</name>
</gene>
<dbReference type="EMBL" id="NCVQ01000243">
    <property type="protein sequence ID" value="PWZ04465.1"/>
    <property type="molecule type" value="Genomic_DNA"/>
</dbReference>